<dbReference type="RefSeq" id="WP_157740387.1">
    <property type="nucleotide sequence ID" value="NZ_LT594323.1"/>
</dbReference>
<dbReference type="OrthoDB" id="4243241at2"/>
<proteinExistence type="predicted"/>
<sequence length="127" mass="13917">MRKRRTLGGLAAAAVLTLVGVVGTAAPASAEYTHCLDVTGGLACWHTYGDWFSVHDALADGAHVEVRWQSWGRSGTCIASGNGDYQKCDYDLREGYQIKWYLEIWDGNTYVRGKYTTDCTADVSVCI</sequence>
<organism evidence="2 3">
    <name type="scientific">Micromonospora auratinigra</name>
    <dbReference type="NCBI Taxonomy" id="261654"/>
    <lineage>
        <taxon>Bacteria</taxon>
        <taxon>Bacillati</taxon>
        <taxon>Actinomycetota</taxon>
        <taxon>Actinomycetes</taxon>
        <taxon>Micromonosporales</taxon>
        <taxon>Micromonosporaceae</taxon>
        <taxon>Micromonospora</taxon>
    </lineage>
</organism>
<dbReference type="PATRIC" id="fig|261654.4.peg.5223"/>
<dbReference type="Proteomes" id="UP000199385">
    <property type="component" value="Chromosome I"/>
</dbReference>
<dbReference type="AlphaFoldDB" id="A0A1A9A4L1"/>
<protein>
    <recommendedName>
        <fullName evidence="4">Peptidase inhibitor family I36</fullName>
    </recommendedName>
</protein>
<feature type="chain" id="PRO_5008383166" description="Peptidase inhibitor family I36" evidence="1">
    <location>
        <begin position="31"/>
        <end position="127"/>
    </location>
</feature>
<name>A0A1A9A4L1_9ACTN</name>
<dbReference type="EMBL" id="LT594323">
    <property type="protein sequence ID" value="SBT51390.1"/>
    <property type="molecule type" value="Genomic_DNA"/>
</dbReference>
<gene>
    <name evidence="2" type="ORF">GA0070611_5155</name>
</gene>
<evidence type="ECO:0000313" key="3">
    <source>
        <dbReference type="Proteomes" id="UP000199385"/>
    </source>
</evidence>
<reference evidence="3" key="1">
    <citation type="submission" date="2016-06" db="EMBL/GenBank/DDBJ databases">
        <authorList>
            <person name="Varghese N."/>
            <person name="Submissions Spin"/>
        </authorList>
    </citation>
    <scope>NUCLEOTIDE SEQUENCE [LARGE SCALE GENOMIC DNA]</scope>
    <source>
        <strain evidence="3">DSM 44815</strain>
    </source>
</reference>
<accession>A0A1A9A4L1</accession>
<evidence type="ECO:0000256" key="1">
    <source>
        <dbReference type="SAM" id="SignalP"/>
    </source>
</evidence>
<evidence type="ECO:0008006" key="4">
    <source>
        <dbReference type="Google" id="ProtNLM"/>
    </source>
</evidence>
<dbReference type="STRING" id="261654.GA0070611_5155"/>
<keyword evidence="1" id="KW-0732">Signal</keyword>
<keyword evidence="3" id="KW-1185">Reference proteome</keyword>
<evidence type="ECO:0000313" key="2">
    <source>
        <dbReference type="EMBL" id="SBT51390.1"/>
    </source>
</evidence>
<feature type="signal peptide" evidence="1">
    <location>
        <begin position="1"/>
        <end position="30"/>
    </location>
</feature>